<dbReference type="Proteomes" id="UP000016923">
    <property type="component" value="Unassembled WGS sequence"/>
</dbReference>
<dbReference type="CDD" id="cd00067">
    <property type="entry name" value="GAL4"/>
    <property type="match status" value="1"/>
</dbReference>
<protein>
    <submittedName>
        <fullName evidence="9">C6 zinc finger domain-containing protein</fullName>
    </submittedName>
</protein>
<feature type="compositionally biased region" description="Pro residues" evidence="7">
    <location>
        <begin position="511"/>
        <end position="520"/>
    </location>
</feature>
<dbReference type="InterPro" id="IPR001138">
    <property type="entry name" value="Zn2Cys6_DnaBD"/>
</dbReference>
<dbReference type="SUPFAM" id="SSF57701">
    <property type="entry name" value="Zn2/Cys6 DNA-binding domain"/>
    <property type="match status" value="1"/>
</dbReference>
<proteinExistence type="predicted"/>
<evidence type="ECO:0000256" key="4">
    <source>
        <dbReference type="ARBA" id="ARBA00023125"/>
    </source>
</evidence>
<evidence type="ECO:0000313" key="9">
    <source>
        <dbReference type="EMBL" id="EPE06129.1"/>
    </source>
</evidence>
<feature type="compositionally biased region" description="Low complexity" evidence="7">
    <location>
        <begin position="470"/>
        <end position="482"/>
    </location>
</feature>
<dbReference type="InterPro" id="IPR050335">
    <property type="entry name" value="ERT1_acuK_gluconeogen_tf"/>
</dbReference>
<dbReference type="PANTHER" id="PTHR47659:SF4">
    <property type="entry name" value="ZN(II)2CYS6 TRANSCRIPTION FACTOR (EUROFUNG)"/>
    <property type="match status" value="1"/>
</dbReference>
<dbReference type="Gene3D" id="4.10.240.10">
    <property type="entry name" value="Zn(2)-C6 fungal-type DNA-binding domain"/>
    <property type="match status" value="1"/>
</dbReference>
<evidence type="ECO:0000256" key="7">
    <source>
        <dbReference type="SAM" id="MobiDB-lite"/>
    </source>
</evidence>
<evidence type="ECO:0000256" key="3">
    <source>
        <dbReference type="ARBA" id="ARBA00023015"/>
    </source>
</evidence>
<accession>S3BY18</accession>
<evidence type="ECO:0000256" key="1">
    <source>
        <dbReference type="ARBA" id="ARBA00022723"/>
    </source>
</evidence>
<keyword evidence="5" id="KW-0804">Transcription</keyword>
<feature type="compositionally biased region" description="Polar residues" evidence="7">
    <location>
        <begin position="1"/>
        <end position="19"/>
    </location>
</feature>
<dbReference type="OMA" id="VENQPMT"/>
<feature type="compositionally biased region" description="Basic and acidic residues" evidence="7">
    <location>
        <begin position="80"/>
        <end position="89"/>
    </location>
</feature>
<keyword evidence="1" id="KW-0479">Metal-binding</keyword>
<dbReference type="OrthoDB" id="5575144at2759"/>
<keyword evidence="10" id="KW-1185">Reference proteome</keyword>
<feature type="region of interest" description="Disordered" evidence="7">
    <location>
        <begin position="42"/>
        <end position="232"/>
    </location>
</feature>
<dbReference type="PROSITE" id="PS50048">
    <property type="entry name" value="ZN2_CY6_FUNGAL_2"/>
    <property type="match status" value="1"/>
</dbReference>
<organism evidence="9 10">
    <name type="scientific">Ophiostoma piceae (strain UAMH 11346)</name>
    <name type="common">Sap stain fungus</name>
    <dbReference type="NCBI Taxonomy" id="1262450"/>
    <lineage>
        <taxon>Eukaryota</taxon>
        <taxon>Fungi</taxon>
        <taxon>Dikarya</taxon>
        <taxon>Ascomycota</taxon>
        <taxon>Pezizomycotina</taxon>
        <taxon>Sordariomycetes</taxon>
        <taxon>Sordariomycetidae</taxon>
        <taxon>Ophiostomatales</taxon>
        <taxon>Ophiostomataceae</taxon>
        <taxon>Ophiostoma</taxon>
    </lineage>
</organism>
<feature type="region of interest" description="Disordered" evidence="7">
    <location>
        <begin position="452"/>
        <end position="618"/>
    </location>
</feature>
<name>S3BY18_OPHP1</name>
<dbReference type="EMBL" id="KE148154">
    <property type="protein sequence ID" value="EPE06129.1"/>
    <property type="molecule type" value="Genomic_DNA"/>
</dbReference>
<keyword evidence="3" id="KW-0805">Transcription regulation</keyword>
<dbReference type="eggNOG" id="ENOG502S5NV">
    <property type="taxonomic scope" value="Eukaryota"/>
</dbReference>
<dbReference type="PROSITE" id="PS00463">
    <property type="entry name" value="ZN2_CY6_FUNGAL_1"/>
    <property type="match status" value="1"/>
</dbReference>
<dbReference type="AlphaFoldDB" id="S3BY18"/>
<keyword evidence="2" id="KW-0862">Zinc</keyword>
<dbReference type="GO" id="GO:0003677">
    <property type="term" value="F:DNA binding"/>
    <property type="evidence" value="ECO:0007669"/>
    <property type="project" value="UniProtKB-KW"/>
</dbReference>
<feature type="compositionally biased region" description="Pro residues" evidence="7">
    <location>
        <begin position="163"/>
        <end position="188"/>
    </location>
</feature>
<dbReference type="Pfam" id="PF00172">
    <property type="entry name" value="Zn_clus"/>
    <property type="match status" value="1"/>
</dbReference>
<feature type="compositionally biased region" description="Pro residues" evidence="7">
    <location>
        <begin position="52"/>
        <end position="66"/>
    </location>
</feature>
<feature type="compositionally biased region" description="Basic and acidic residues" evidence="7">
    <location>
        <begin position="609"/>
        <end position="618"/>
    </location>
</feature>
<evidence type="ECO:0000313" key="10">
    <source>
        <dbReference type="Proteomes" id="UP000016923"/>
    </source>
</evidence>
<dbReference type="InterPro" id="IPR036864">
    <property type="entry name" value="Zn2-C6_fun-type_DNA-bd_sf"/>
</dbReference>
<feature type="compositionally biased region" description="Low complexity" evidence="7">
    <location>
        <begin position="521"/>
        <end position="537"/>
    </location>
</feature>
<evidence type="ECO:0000256" key="5">
    <source>
        <dbReference type="ARBA" id="ARBA00023163"/>
    </source>
</evidence>
<feature type="compositionally biased region" description="Low complexity" evidence="7">
    <location>
        <begin position="106"/>
        <end position="124"/>
    </location>
</feature>
<feature type="domain" description="Zn(2)-C6 fungal-type" evidence="8">
    <location>
        <begin position="241"/>
        <end position="272"/>
    </location>
</feature>
<gene>
    <name evidence="9" type="ORF">F503_02958</name>
</gene>
<dbReference type="GO" id="GO:0008270">
    <property type="term" value="F:zinc ion binding"/>
    <property type="evidence" value="ECO:0007669"/>
    <property type="project" value="InterPro"/>
</dbReference>
<dbReference type="GO" id="GO:0000981">
    <property type="term" value="F:DNA-binding transcription factor activity, RNA polymerase II-specific"/>
    <property type="evidence" value="ECO:0007669"/>
    <property type="project" value="InterPro"/>
</dbReference>
<sequence>MQPNTQHQHTHAEVQQYSLNHRRDVSELARFSVDLTWARAESERASRLKAYPSPPMSGSPSLPPKPSYEAGERSQGNYRTSHDPYHRITDNISPHGADMRLQSMGSSSQPYSHQHHQPFQQSHSAMGNLSRQYPPESHDRMPYPSYGRPEEHQTTSSMHPMGSYPPPSHMQQGPPMPGYAPYLPPLPGPSSMQQGYPASPHASVPIQIPSPVAGPSGGPEAVPPYASPKTQRKTKGHVASACVPCKRAHLRCDAQRPCSRCLSNGKEDACVDVQHKKRGRPRLREERDLRFIERGSASDANAYPAPLSISTRTPEPMVFLTTDLELANASNSFLDAIGRQFVKGMNLLEIISPMERERVVTLQRQMQDERQRKDPQYLPPIFVKRDEERVIQSLGMYSEDLTRYSLDWQEYLTFSSTDGQQRAYPVRLGLAKQDSIYFIVLLLHVAARPIGHPTPSPHSRDMPYSYQPMHHQQQQQQQQHNQMYSHPTPVSATFDMNRPRMPSDAAVLPHRPTPPGPSPMMPGMSPGMSSSYGPSPGRSDYSAPAAPPAYQTPRSELTSGPLPHRQPQPVGGSSYQLPPIRNRPDSRPTEGSSSSRDDKSRVDIGGLIDHTDAPSRMH</sequence>
<evidence type="ECO:0000259" key="8">
    <source>
        <dbReference type="PROSITE" id="PS50048"/>
    </source>
</evidence>
<dbReference type="HOGENOM" id="CLU_028977_0_0_1"/>
<evidence type="ECO:0000256" key="6">
    <source>
        <dbReference type="ARBA" id="ARBA00023242"/>
    </source>
</evidence>
<dbReference type="VEuPathDB" id="FungiDB:F503_02958"/>
<dbReference type="PANTHER" id="PTHR47659">
    <property type="entry name" value="ZN(II)2CYS6 TRANSCRIPTION FACTOR (EUROFUNG)-RELATED"/>
    <property type="match status" value="1"/>
</dbReference>
<dbReference type="SMART" id="SM00066">
    <property type="entry name" value="GAL4"/>
    <property type="match status" value="1"/>
</dbReference>
<evidence type="ECO:0000256" key="2">
    <source>
        <dbReference type="ARBA" id="ARBA00022833"/>
    </source>
</evidence>
<keyword evidence="6" id="KW-0539">Nucleus</keyword>
<reference evidence="9 10" key="1">
    <citation type="journal article" date="2013" name="BMC Genomics">
        <title>The genome and transcriptome of the pine saprophyte Ophiostoma piceae, and a comparison with the bark beetle-associated pine pathogen Grosmannia clavigera.</title>
        <authorList>
            <person name="Haridas S."/>
            <person name="Wang Y."/>
            <person name="Lim L."/>
            <person name="Massoumi Alamouti S."/>
            <person name="Jackman S."/>
            <person name="Docking R."/>
            <person name="Robertson G."/>
            <person name="Birol I."/>
            <person name="Bohlmann J."/>
            <person name="Breuil C."/>
        </authorList>
    </citation>
    <scope>NUCLEOTIDE SEQUENCE [LARGE SCALE GENOMIC DNA]</scope>
    <source>
        <strain evidence="9 10">UAMH 11346</strain>
    </source>
</reference>
<keyword evidence="4" id="KW-0238">DNA-binding</keyword>
<feature type="region of interest" description="Disordered" evidence="7">
    <location>
        <begin position="1"/>
        <end position="22"/>
    </location>
</feature>